<evidence type="ECO:0000256" key="4">
    <source>
        <dbReference type="SAM" id="Phobius"/>
    </source>
</evidence>
<feature type="compositionally biased region" description="Basic and acidic residues" evidence="3">
    <location>
        <begin position="285"/>
        <end position="294"/>
    </location>
</feature>
<evidence type="ECO:0000256" key="2">
    <source>
        <dbReference type="ARBA" id="ARBA00023315"/>
    </source>
</evidence>
<dbReference type="InterPro" id="IPR002123">
    <property type="entry name" value="Plipid/glycerol_acylTrfase"/>
</dbReference>
<keyword evidence="4" id="KW-0472">Membrane</keyword>
<keyword evidence="7" id="KW-1185">Reference proteome</keyword>
<dbReference type="CDD" id="cd07989">
    <property type="entry name" value="LPLAT_AGPAT-like"/>
    <property type="match status" value="1"/>
</dbReference>
<keyword evidence="4" id="KW-1133">Transmembrane helix</keyword>
<dbReference type="SUPFAM" id="SSF69593">
    <property type="entry name" value="Glycerol-3-phosphate (1)-acyltransferase"/>
    <property type="match status" value="1"/>
</dbReference>
<feature type="region of interest" description="Disordered" evidence="3">
    <location>
        <begin position="1"/>
        <end position="22"/>
    </location>
</feature>
<evidence type="ECO:0000256" key="3">
    <source>
        <dbReference type="SAM" id="MobiDB-lite"/>
    </source>
</evidence>
<feature type="region of interest" description="Disordered" evidence="3">
    <location>
        <begin position="258"/>
        <end position="294"/>
    </location>
</feature>
<dbReference type="PANTHER" id="PTHR10434:SF55">
    <property type="entry name" value="POSSIBLE ACYLTRANSFERASE"/>
    <property type="match status" value="1"/>
</dbReference>
<dbReference type="GO" id="GO:0016746">
    <property type="term" value="F:acyltransferase activity"/>
    <property type="evidence" value="ECO:0007669"/>
    <property type="project" value="UniProtKB-KW"/>
</dbReference>
<evidence type="ECO:0000313" key="7">
    <source>
        <dbReference type="Proteomes" id="UP001501319"/>
    </source>
</evidence>
<keyword evidence="4" id="KW-0812">Transmembrane</keyword>
<evidence type="ECO:0000313" key="6">
    <source>
        <dbReference type="EMBL" id="GAA1621543.1"/>
    </source>
</evidence>
<dbReference type="EMBL" id="BAAANE010000002">
    <property type="protein sequence ID" value="GAA1621543.1"/>
    <property type="molecule type" value="Genomic_DNA"/>
</dbReference>
<keyword evidence="1" id="KW-0808">Transferase</keyword>
<dbReference type="Pfam" id="PF01553">
    <property type="entry name" value="Acyltransferase"/>
    <property type="match status" value="1"/>
</dbReference>
<evidence type="ECO:0000259" key="5">
    <source>
        <dbReference type="SMART" id="SM00563"/>
    </source>
</evidence>
<accession>A0ABN2EXT4</accession>
<feature type="domain" description="Phospholipid/glycerol acyltransferase" evidence="5">
    <location>
        <begin position="61"/>
        <end position="179"/>
    </location>
</feature>
<gene>
    <name evidence="6" type="ORF">GCM10009744_05810</name>
</gene>
<reference evidence="6 7" key="1">
    <citation type="journal article" date="2019" name="Int. J. Syst. Evol. Microbiol.">
        <title>The Global Catalogue of Microorganisms (GCM) 10K type strain sequencing project: providing services to taxonomists for standard genome sequencing and annotation.</title>
        <authorList>
            <consortium name="The Broad Institute Genomics Platform"/>
            <consortium name="The Broad Institute Genome Sequencing Center for Infectious Disease"/>
            <person name="Wu L."/>
            <person name="Ma J."/>
        </authorList>
    </citation>
    <scope>NUCLEOTIDE SEQUENCE [LARGE SCALE GENOMIC DNA]</scope>
    <source>
        <strain evidence="6 7">JCM 14306</strain>
    </source>
</reference>
<comment type="caution">
    <text evidence="6">The sequence shown here is derived from an EMBL/GenBank/DDBJ whole genome shotgun (WGS) entry which is preliminary data.</text>
</comment>
<proteinExistence type="predicted"/>
<dbReference type="SMART" id="SM00563">
    <property type="entry name" value="PlsC"/>
    <property type="match status" value="1"/>
</dbReference>
<dbReference type="Proteomes" id="UP001501319">
    <property type="component" value="Unassembled WGS sequence"/>
</dbReference>
<keyword evidence="2 6" id="KW-0012">Acyltransferase</keyword>
<name>A0ABN2EXT4_9ACTN</name>
<sequence length="294" mass="32141">MTDGTHDDQEADVDGRHTAEGPRPRPGFWFGLVVAIVKPFMLIWTKQDFRGRENMPRTGGVVFVTNHLSQFDPFVLGFYIWECRRIPRFLGKASVFKLPIAGRILSSAGQIPVYRDSAEAADAFRAAVAAVERGECVGVYPEGTITRDPDLWPMTGKTGAARIALMTGCPVIPVANWGAQEVFPSYVKGLHIGLLPRKTMRVQAGEPVDLSAFEGKPITNELLHQATEVIMHRVAAELGELRGQTPPKELFDLKKHRAMEDDTGGNAAWGNAGSGSGAGENGAMNDKREDEETR</sequence>
<protein>
    <submittedName>
        <fullName evidence="6">Lysophospholipid acyltransferase family protein</fullName>
    </submittedName>
</protein>
<dbReference type="RefSeq" id="WP_344108336.1">
    <property type="nucleotide sequence ID" value="NZ_BAAANE010000002.1"/>
</dbReference>
<evidence type="ECO:0000256" key="1">
    <source>
        <dbReference type="ARBA" id="ARBA00022679"/>
    </source>
</evidence>
<feature type="transmembrane region" description="Helical" evidence="4">
    <location>
        <begin position="27"/>
        <end position="45"/>
    </location>
</feature>
<dbReference type="PANTHER" id="PTHR10434">
    <property type="entry name" value="1-ACYL-SN-GLYCEROL-3-PHOSPHATE ACYLTRANSFERASE"/>
    <property type="match status" value="1"/>
</dbReference>
<organism evidence="6 7">
    <name type="scientific">Kribbella alba</name>
    <dbReference type="NCBI Taxonomy" id="190197"/>
    <lineage>
        <taxon>Bacteria</taxon>
        <taxon>Bacillati</taxon>
        <taxon>Actinomycetota</taxon>
        <taxon>Actinomycetes</taxon>
        <taxon>Propionibacteriales</taxon>
        <taxon>Kribbellaceae</taxon>
        <taxon>Kribbella</taxon>
    </lineage>
</organism>